<evidence type="ECO:0000256" key="3">
    <source>
        <dbReference type="ARBA" id="ARBA00022741"/>
    </source>
</evidence>
<dbReference type="AlphaFoldDB" id="A0A0G2ZD83"/>
<dbReference type="Proteomes" id="UP000035159">
    <property type="component" value="Chromosome"/>
</dbReference>
<dbReference type="InterPro" id="IPR045864">
    <property type="entry name" value="aa-tRNA-synth_II/BPL/LPL"/>
</dbReference>
<dbReference type="InterPro" id="IPR004522">
    <property type="entry name" value="Asn-tRNA-ligase"/>
</dbReference>
<proteinExistence type="inferred from homology"/>
<protein>
    <recommendedName>
        <fullName evidence="7">Asparagine--tRNA ligase</fullName>
        <ecNumber evidence="7">6.1.1.22</ecNumber>
    </recommendedName>
    <alternativeName>
        <fullName evidence="7">Asparaginyl-tRNA synthetase</fullName>
        <shortName evidence="7">AsnRS</shortName>
    </alternativeName>
</protein>
<dbReference type="PANTHER" id="PTHR22594">
    <property type="entry name" value="ASPARTYL/LYSYL-TRNA SYNTHETASE"/>
    <property type="match status" value="1"/>
</dbReference>
<dbReference type="SUPFAM" id="SSF55681">
    <property type="entry name" value="Class II aaRS and biotin synthetases"/>
    <property type="match status" value="1"/>
</dbReference>
<dbReference type="RefSeq" id="WP_047753908.1">
    <property type="nucleotide sequence ID" value="NZ_CAJUHA010000004.1"/>
</dbReference>
<dbReference type="OrthoDB" id="9762036at2"/>
<dbReference type="GO" id="GO:0005737">
    <property type="term" value="C:cytoplasm"/>
    <property type="evidence" value="ECO:0007669"/>
    <property type="project" value="UniProtKB-SubCell"/>
</dbReference>
<dbReference type="Gene3D" id="3.30.930.10">
    <property type="entry name" value="Bira Bifunctional Protein, Domain 2"/>
    <property type="match status" value="1"/>
</dbReference>
<dbReference type="GO" id="GO:0003676">
    <property type="term" value="F:nucleic acid binding"/>
    <property type="evidence" value="ECO:0007669"/>
    <property type="project" value="InterPro"/>
</dbReference>
<keyword evidence="2 7" id="KW-0436">Ligase</keyword>
<evidence type="ECO:0000256" key="7">
    <source>
        <dbReference type="HAMAP-Rule" id="MF_00534"/>
    </source>
</evidence>
<evidence type="ECO:0000313" key="10">
    <source>
        <dbReference type="Proteomes" id="UP000035159"/>
    </source>
</evidence>
<dbReference type="Gene3D" id="2.40.50.140">
    <property type="entry name" value="Nucleic acid-binding proteins"/>
    <property type="match status" value="1"/>
</dbReference>
<sequence length="432" mass="50107">MDWIYISKLKEYAGKDVEIRGWLRRKRSSGKIHFLFLRDGTGFVQGIVEKSSVPEEVFNLAKKLKMESSIIVRGTVREEERAPGGVEILVKEIEIIHVPEKEFPINKPDHGIDFLMDHRHLWLRTQRQFHILKARHEIIKAIRDFYNEREFVLVDTPIFTGSIGESAGNLFELDYFDYGKAYLAQTGQLYLEAACMALGKVYNLGPTFRAEKSKTRRHLIEFWMNEAEVAYYQHEDNIRLQEELVSYVVQKTLENAGEHLRALGRDTSKLEKVVAPFPRITYTDAIKLLQKKGFNVSWGDDIGGDEETAIAEEFDKPVIVERYPRKMKAFYMQPDPENPDVVLCDDMLAPEGYGEIIGASERIWQKEVLIQRIKEFDLDVNSYDWYLDLREFGTVPHSGFGMGVERVVAWICGLEHVREAIPFARTLYRIHP</sequence>
<dbReference type="PROSITE" id="PS50862">
    <property type="entry name" value="AA_TRNA_LIGASE_II"/>
    <property type="match status" value="1"/>
</dbReference>
<keyword evidence="4 7" id="KW-0067">ATP-binding</keyword>
<reference evidence="9 10" key="1">
    <citation type="submission" date="2015-04" db="EMBL/GenBank/DDBJ databases">
        <title>Complete Genome Sequence of Kosmotoga pacifica SLHLJ1.</title>
        <authorList>
            <person name="Jiang L.J."/>
            <person name="Shao Z.Z."/>
            <person name="Jebbar M."/>
        </authorList>
    </citation>
    <scope>NUCLEOTIDE SEQUENCE [LARGE SCALE GENOMIC DNA]</scope>
    <source>
        <strain evidence="9 10">SLHLJ1</strain>
    </source>
</reference>
<dbReference type="STRING" id="1330330.IX53_01880"/>
<evidence type="ECO:0000256" key="5">
    <source>
        <dbReference type="ARBA" id="ARBA00022917"/>
    </source>
</evidence>
<dbReference type="GO" id="GO:0006421">
    <property type="term" value="P:asparaginyl-tRNA aminoacylation"/>
    <property type="evidence" value="ECO:0007669"/>
    <property type="project" value="UniProtKB-UniRule"/>
</dbReference>
<dbReference type="InterPro" id="IPR006195">
    <property type="entry name" value="aa-tRNA-synth_II"/>
</dbReference>
<dbReference type="InterPro" id="IPR004364">
    <property type="entry name" value="Aa-tRNA-synt_II"/>
</dbReference>
<evidence type="ECO:0000259" key="8">
    <source>
        <dbReference type="PROSITE" id="PS50862"/>
    </source>
</evidence>
<keyword evidence="3 7" id="KW-0547">Nucleotide-binding</keyword>
<dbReference type="PRINTS" id="PR01042">
    <property type="entry name" value="TRNASYNTHASP"/>
</dbReference>
<name>A0A0G2ZD83_9BACT</name>
<evidence type="ECO:0000256" key="2">
    <source>
        <dbReference type="ARBA" id="ARBA00022598"/>
    </source>
</evidence>
<dbReference type="Pfam" id="PF00152">
    <property type="entry name" value="tRNA-synt_2"/>
    <property type="match status" value="1"/>
</dbReference>
<dbReference type="NCBIfam" id="NF003037">
    <property type="entry name" value="PRK03932.1"/>
    <property type="match status" value="1"/>
</dbReference>
<evidence type="ECO:0000256" key="1">
    <source>
        <dbReference type="ARBA" id="ARBA00008226"/>
    </source>
</evidence>
<dbReference type="HAMAP" id="MF_00534">
    <property type="entry name" value="Asn_tRNA_synth"/>
    <property type="match status" value="1"/>
</dbReference>
<evidence type="ECO:0000256" key="6">
    <source>
        <dbReference type="ARBA" id="ARBA00023146"/>
    </source>
</evidence>
<dbReference type="PATRIC" id="fig|1330330.3.peg.386"/>
<feature type="domain" description="Aminoacyl-transfer RNA synthetases class-II family profile" evidence="8">
    <location>
        <begin position="135"/>
        <end position="422"/>
    </location>
</feature>
<dbReference type="InterPro" id="IPR004365">
    <property type="entry name" value="NA-bd_OB_tRNA"/>
</dbReference>
<keyword evidence="7" id="KW-0963">Cytoplasm</keyword>
<gene>
    <name evidence="9" type="primary">asnC</name>
    <name evidence="7" type="synonym">asnS</name>
    <name evidence="9" type="ORF">IX53_01880</name>
</gene>
<dbReference type="SUPFAM" id="SSF50249">
    <property type="entry name" value="Nucleic acid-binding proteins"/>
    <property type="match status" value="1"/>
</dbReference>
<dbReference type="InterPro" id="IPR012340">
    <property type="entry name" value="NA-bd_OB-fold"/>
</dbReference>
<comment type="subunit">
    <text evidence="7">Homodimer.</text>
</comment>
<keyword evidence="6 7" id="KW-0030">Aminoacyl-tRNA synthetase</keyword>
<comment type="subcellular location">
    <subcellularLocation>
        <location evidence="7">Cytoplasm</location>
    </subcellularLocation>
</comment>
<comment type="similarity">
    <text evidence="1 7">Belongs to the class-II aminoacyl-tRNA synthetase family.</text>
</comment>
<dbReference type="PANTHER" id="PTHR22594:SF34">
    <property type="entry name" value="ASPARAGINE--TRNA LIGASE, MITOCHONDRIAL-RELATED"/>
    <property type="match status" value="1"/>
</dbReference>
<dbReference type="Pfam" id="PF01336">
    <property type="entry name" value="tRNA_anti-codon"/>
    <property type="match status" value="1"/>
</dbReference>
<dbReference type="CDD" id="cd00776">
    <property type="entry name" value="AsxRS_core"/>
    <property type="match status" value="1"/>
</dbReference>
<organism evidence="9 10">
    <name type="scientific">Kosmotoga pacifica</name>
    <dbReference type="NCBI Taxonomy" id="1330330"/>
    <lineage>
        <taxon>Bacteria</taxon>
        <taxon>Thermotogati</taxon>
        <taxon>Thermotogota</taxon>
        <taxon>Thermotogae</taxon>
        <taxon>Kosmotogales</taxon>
        <taxon>Kosmotogaceae</taxon>
        <taxon>Kosmotoga</taxon>
    </lineage>
</organism>
<keyword evidence="5 7" id="KW-0648">Protein biosynthesis</keyword>
<keyword evidence="10" id="KW-1185">Reference proteome</keyword>
<dbReference type="EMBL" id="CP011232">
    <property type="protein sequence ID" value="AKI96773.1"/>
    <property type="molecule type" value="Genomic_DNA"/>
</dbReference>
<evidence type="ECO:0000313" key="9">
    <source>
        <dbReference type="EMBL" id="AKI96773.1"/>
    </source>
</evidence>
<dbReference type="EC" id="6.1.1.22" evidence="7"/>
<dbReference type="NCBIfam" id="TIGR00457">
    <property type="entry name" value="asnS"/>
    <property type="match status" value="1"/>
</dbReference>
<dbReference type="GO" id="GO:0004816">
    <property type="term" value="F:asparagine-tRNA ligase activity"/>
    <property type="evidence" value="ECO:0007669"/>
    <property type="project" value="UniProtKB-UniRule"/>
</dbReference>
<dbReference type="InterPro" id="IPR002312">
    <property type="entry name" value="Asp/Asn-tRNA-synth_IIb"/>
</dbReference>
<evidence type="ECO:0000256" key="4">
    <source>
        <dbReference type="ARBA" id="ARBA00022840"/>
    </source>
</evidence>
<accession>A0A0G2ZD83</accession>
<dbReference type="KEGG" id="kpf:IX53_01880"/>
<comment type="catalytic activity">
    <reaction evidence="7">
        <text>tRNA(Asn) + L-asparagine + ATP = L-asparaginyl-tRNA(Asn) + AMP + diphosphate + H(+)</text>
        <dbReference type="Rhea" id="RHEA:11180"/>
        <dbReference type="Rhea" id="RHEA-COMP:9659"/>
        <dbReference type="Rhea" id="RHEA-COMP:9674"/>
        <dbReference type="ChEBI" id="CHEBI:15378"/>
        <dbReference type="ChEBI" id="CHEBI:30616"/>
        <dbReference type="ChEBI" id="CHEBI:33019"/>
        <dbReference type="ChEBI" id="CHEBI:58048"/>
        <dbReference type="ChEBI" id="CHEBI:78442"/>
        <dbReference type="ChEBI" id="CHEBI:78515"/>
        <dbReference type="ChEBI" id="CHEBI:456215"/>
        <dbReference type="EC" id="6.1.1.22"/>
    </reaction>
</comment>
<dbReference type="GO" id="GO:0005524">
    <property type="term" value="F:ATP binding"/>
    <property type="evidence" value="ECO:0007669"/>
    <property type="project" value="UniProtKB-UniRule"/>
</dbReference>